<evidence type="ECO:0000313" key="3">
    <source>
        <dbReference type="Proteomes" id="UP001501446"/>
    </source>
</evidence>
<keyword evidence="3" id="KW-1185">Reference proteome</keyword>
<keyword evidence="1" id="KW-1133">Transmembrane helix</keyword>
<proteinExistence type="predicted"/>
<reference evidence="3" key="1">
    <citation type="journal article" date="2019" name="Int. J. Syst. Evol. Microbiol.">
        <title>The Global Catalogue of Microorganisms (GCM) 10K type strain sequencing project: providing services to taxonomists for standard genome sequencing and annotation.</title>
        <authorList>
            <consortium name="The Broad Institute Genomics Platform"/>
            <consortium name="The Broad Institute Genome Sequencing Center for Infectious Disease"/>
            <person name="Wu L."/>
            <person name="Ma J."/>
        </authorList>
    </citation>
    <scope>NUCLEOTIDE SEQUENCE [LARGE SCALE GENOMIC DNA]</scope>
    <source>
        <strain evidence="3">JCM 18958</strain>
    </source>
</reference>
<keyword evidence="1" id="KW-0812">Transmembrane</keyword>
<dbReference type="RefSeq" id="WP_345311375.1">
    <property type="nucleotide sequence ID" value="NZ_BAABLN010000031.1"/>
</dbReference>
<accession>A0ABP8X5M3</accession>
<dbReference type="Proteomes" id="UP001501446">
    <property type="component" value="Unassembled WGS sequence"/>
</dbReference>
<feature type="transmembrane region" description="Helical" evidence="1">
    <location>
        <begin position="150"/>
        <end position="174"/>
    </location>
</feature>
<dbReference type="EMBL" id="BAABLN010000031">
    <property type="protein sequence ID" value="GAA4701259.1"/>
    <property type="molecule type" value="Genomic_DNA"/>
</dbReference>
<name>A0ABP8X5M3_9MICC</name>
<sequence>MIGEVGRAAARAVGVALVLTVAVTALFLLLNTGLVLDSQQRRMDRDGAPAGGFIAIGIATIAVAVAQIGTKRATRTGAITGALLTGPLTGIGIALAVLPWRLVGPASADGSGLWNDYLHDPLGVVLLAVVVWSATNIGMALGFAIGSGSFALSTTAGLALAPALLVAGFGFWLLHRTEPTELLLLLGLASLPLTMAIAAGAV</sequence>
<protein>
    <submittedName>
        <fullName evidence="2">Uncharacterized protein</fullName>
    </submittedName>
</protein>
<gene>
    <name evidence="2" type="ORF">GCM10025781_19530</name>
</gene>
<feature type="transmembrane region" description="Helical" evidence="1">
    <location>
        <begin position="50"/>
        <end position="69"/>
    </location>
</feature>
<feature type="transmembrane region" description="Helical" evidence="1">
    <location>
        <begin position="81"/>
        <end position="102"/>
    </location>
</feature>
<feature type="transmembrane region" description="Helical" evidence="1">
    <location>
        <begin position="180"/>
        <end position="201"/>
    </location>
</feature>
<evidence type="ECO:0000313" key="2">
    <source>
        <dbReference type="EMBL" id="GAA4701259.1"/>
    </source>
</evidence>
<keyword evidence="1" id="KW-0472">Membrane</keyword>
<feature type="transmembrane region" description="Helical" evidence="1">
    <location>
        <begin position="12"/>
        <end position="30"/>
    </location>
</feature>
<evidence type="ECO:0000256" key="1">
    <source>
        <dbReference type="SAM" id="Phobius"/>
    </source>
</evidence>
<comment type="caution">
    <text evidence="2">The sequence shown here is derived from an EMBL/GenBank/DDBJ whole genome shotgun (WGS) entry which is preliminary data.</text>
</comment>
<feature type="transmembrane region" description="Helical" evidence="1">
    <location>
        <begin position="122"/>
        <end position="143"/>
    </location>
</feature>
<organism evidence="2 3">
    <name type="scientific">Kocuria gwangalliensis</name>
    <dbReference type="NCBI Taxonomy" id="501592"/>
    <lineage>
        <taxon>Bacteria</taxon>
        <taxon>Bacillati</taxon>
        <taxon>Actinomycetota</taxon>
        <taxon>Actinomycetes</taxon>
        <taxon>Micrococcales</taxon>
        <taxon>Micrococcaceae</taxon>
        <taxon>Kocuria</taxon>
    </lineage>
</organism>